<dbReference type="Gene3D" id="2.60.40.790">
    <property type="match status" value="1"/>
</dbReference>
<evidence type="ECO:0000313" key="3">
    <source>
        <dbReference type="EMBL" id="KAJ1254275.1"/>
    </source>
</evidence>
<dbReference type="AlphaFoldDB" id="A0A9W8CDL2"/>
<keyword evidence="4" id="KW-1185">Reference proteome</keyword>
<organism evidence="3 4">
    <name type="scientific">Paspalum vaginatum</name>
    <name type="common">seashore paspalum</name>
    <dbReference type="NCBI Taxonomy" id="158149"/>
    <lineage>
        <taxon>Eukaryota</taxon>
        <taxon>Viridiplantae</taxon>
        <taxon>Streptophyta</taxon>
        <taxon>Embryophyta</taxon>
        <taxon>Tracheophyta</taxon>
        <taxon>Spermatophyta</taxon>
        <taxon>Magnoliopsida</taxon>
        <taxon>Liliopsida</taxon>
        <taxon>Poales</taxon>
        <taxon>Poaceae</taxon>
        <taxon>PACMAD clade</taxon>
        <taxon>Panicoideae</taxon>
        <taxon>Andropogonodae</taxon>
        <taxon>Paspaleae</taxon>
        <taxon>Paspalinae</taxon>
        <taxon>Paspalum</taxon>
    </lineage>
</organism>
<dbReference type="Proteomes" id="UP001164776">
    <property type="component" value="Unassembled WGS sequence"/>
</dbReference>
<dbReference type="Pfam" id="PF00011">
    <property type="entry name" value="HSP20"/>
    <property type="match status" value="1"/>
</dbReference>
<feature type="region of interest" description="Disordered" evidence="1">
    <location>
        <begin position="16"/>
        <end position="44"/>
    </location>
</feature>
<proteinExistence type="predicted"/>
<evidence type="ECO:0000256" key="1">
    <source>
        <dbReference type="SAM" id="MobiDB-lite"/>
    </source>
</evidence>
<evidence type="ECO:0000313" key="4">
    <source>
        <dbReference type="Proteomes" id="UP001164776"/>
    </source>
</evidence>
<accession>A0A9W8CDL2</accession>
<gene>
    <name evidence="3" type="ORF">BS78_K096000</name>
</gene>
<name>A0A9W8CDL2_9POAL</name>
<sequence length="174" mass="19522">MLSSYTTTLLGRAPLPGKLLSRPVPPPPAATVSLPRQQHSSRAPRLRCRAYDIPHHALVELKRKHTPTKMDEANKWKIVEDQYHITLKFNVEDSNMKPEALDVMTDEYQEMLVIKGKGEGEISKELDVHLQMPPGCAANHVTATLHKPPGWLEVTIEKPADKTKRIPISNNTPT</sequence>
<dbReference type="InterPro" id="IPR002068">
    <property type="entry name" value="A-crystallin/Hsp20_dom"/>
</dbReference>
<evidence type="ECO:0000259" key="2">
    <source>
        <dbReference type="Pfam" id="PF00011"/>
    </source>
</evidence>
<dbReference type="EMBL" id="MU630208">
    <property type="protein sequence ID" value="KAJ1254275.1"/>
    <property type="molecule type" value="Genomic_DNA"/>
</dbReference>
<comment type="caution">
    <text evidence="3">The sequence shown here is derived from an EMBL/GenBank/DDBJ whole genome shotgun (WGS) entry which is preliminary data.</text>
</comment>
<dbReference type="SUPFAM" id="SSF49764">
    <property type="entry name" value="HSP20-like chaperones"/>
    <property type="match status" value="1"/>
</dbReference>
<protein>
    <recommendedName>
        <fullName evidence="2">SHSP domain-containing protein</fullName>
    </recommendedName>
</protein>
<feature type="domain" description="SHSP" evidence="2">
    <location>
        <begin position="78"/>
        <end position="168"/>
    </location>
</feature>
<dbReference type="InterPro" id="IPR008978">
    <property type="entry name" value="HSP20-like_chaperone"/>
</dbReference>
<reference evidence="3 4" key="1">
    <citation type="submission" date="2022-10" db="EMBL/GenBank/DDBJ databases">
        <title>WGS assembly of Paspalum vaginatum 540-79.</title>
        <authorList>
            <person name="Sun G."/>
            <person name="Wase N."/>
            <person name="Shu S."/>
            <person name="Jenkins J."/>
            <person name="Zhou B."/>
            <person name="Torres-Rodriguez J."/>
            <person name="Chen C."/>
            <person name="Sandor L."/>
            <person name="Plott C."/>
            <person name="Yoshinga Y."/>
            <person name="Daum C."/>
            <person name="Qi P."/>
            <person name="Barry K."/>
            <person name="Lipzen A."/>
            <person name="Berry L."/>
            <person name="Pedersen C."/>
            <person name="Gottilla T."/>
            <person name="Foltz A."/>
            <person name="Yu H."/>
            <person name="O'Malley R."/>
            <person name="Zhang C."/>
            <person name="Devos K."/>
            <person name="Sigmon B."/>
            <person name="Yu B."/>
            <person name="Obata T."/>
            <person name="Schmutz J."/>
            <person name="Schnable J."/>
        </authorList>
    </citation>
    <scope>NUCLEOTIDE SEQUENCE [LARGE SCALE GENOMIC DNA]</scope>
    <source>
        <strain evidence="4">cv. 540-79</strain>
    </source>
</reference>